<organism evidence="4 5">
    <name type="scientific">Ogataea polymorpha</name>
    <dbReference type="NCBI Taxonomy" id="460523"/>
    <lineage>
        <taxon>Eukaryota</taxon>
        <taxon>Fungi</taxon>
        <taxon>Dikarya</taxon>
        <taxon>Ascomycota</taxon>
        <taxon>Saccharomycotina</taxon>
        <taxon>Pichiomycetes</taxon>
        <taxon>Pichiales</taxon>
        <taxon>Pichiaceae</taxon>
        <taxon>Ogataea</taxon>
    </lineage>
</organism>
<proteinExistence type="inferred from homology"/>
<keyword evidence="5" id="KW-1185">Reference proteome</keyword>
<comment type="subunit">
    <text evidence="3">Supercomplex made of cofactors A to E. Cofactors A and D function by capturing and stabilizing tubulin in a quasi-native conformation. Cofactor E binds to the cofactor D-tubulin complex; interaction with cofactor C then causes the release of tubulin polypeptides that are committed to the native state.</text>
</comment>
<name>A0A1B7SJG0_9ASCO</name>
<evidence type="ECO:0000256" key="1">
    <source>
        <dbReference type="ARBA" id="ARBA00006806"/>
    </source>
</evidence>
<dbReference type="GO" id="GO:0005874">
    <property type="term" value="C:microtubule"/>
    <property type="evidence" value="ECO:0007669"/>
    <property type="project" value="UniProtKB-KW"/>
</dbReference>
<reference evidence="4" key="2">
    <citation type="submission" date="2021-01" db="EMBL/GenBank/DDBJ databases">
        <authorList>
            <person name="Schikora-Tamarit M.A."/>
        </authorList>
    </citation>
    <scope>NUCLEOTIDE SEQUENCE</scope>
    <source>
        <strain evidence="4">NCAIM Y.01608</strain>
    </source>
</reference>
<dbReference type="AlphaFoldDB" id="A0A1B7SJG0"/>
<dbReference type="GO" id="GO:0007023">
    <property type="term" value="P:post-chaperonin tubulin folding pathway"/>
    <property type="evidence" value="ECO:0007669"/>
    <property type="project" value="UniProtKB-UniRule"/>
</dbReference>
<evidence type="ECO:0000256" key="2">
    <source>
        <dbReference type="ARBA" id="ARBA00023186"/>
    </source>
</evidence>
<dbReference type="Pfam" id="PF02970">
    <property type="entry name" value="TBCA"/>
    <property type="match status" value="1"/>
</dbReference>
<accession>A0A1B7SJG0</accession>
<gene>
    <name evidence="4" type="ORF">OGATHE_004859</name>
</gene>
<dbReference type="RefSeq" id="XP_018211554.1">
    <property type="nucleotide sequence ID" value="XM_018353327.1"/>
</dbReference>
<dbReference type="SUPFAM" id="SSF46988">
    <property type="entry name" value="Tubulin chaperone cofactor A"/>
    <property type="match status" value="1"/>
</dbReference>
<evidence type="ECO:0000313" key="5">
    <source>
        <dbReference type="Proteomes" id="UP000788993"/>
    </source>
</evidence>
<dbReference type="InterPro" id="IPR036126">
    <property type="entry name" value="TBCA_sf"/>
</dbReference>
<comment type="similarity">
    <text evidence="1 3">Belongs to the TBCA family.</text>
</comment>
<dbReference type="GO" id="GO:0007021">
    <property type="term" value="P:tubulin complex assembly"/>
    <property type="evidence" value="ECO:0007669"/>
    <property type="project" value="UniProtKB-UniRule"/>
</dbReference>
<comment type="subcellular location">
    <subcellularLocation>
        <location evidence="3">Cytoplasm</location>
        <location evidence="3">Cytoskeleton</location>
    </subcellularLocation>
</comment>
<dbReference type="Gene3D" id="1.20.58.90">
    <property type="match status" value="1"/>
</dbReference>
<keyword evidence="3" id="KW-0493">Microtubule</keyword>
<dbReference type="OrthoDB" id="296187at2759"/>
<keyword evidence="3" id="KW-0206">Cytoskeleton</keyword>
<keyword evidence="3" id="KW-0963">Cytoplasm</keyword>
<dbReference type="Proteomes" id="UP000788993">
    <property type="component" value="Unassembled WGS sequence"/>
</dbReference>
<dbReference type="InterPro" id="IPR004226">
    <property type="entry name" value="TBCA"/>
</dbReference>
<protein>
    <recommendedName>
        <fullName evidence="3">Tubulin-specific chaperone A</fullName>
    </recommendedName>
</protein>
<comment type="caution">
    <text evidence="4">The sequence shown here is derived from an EMBL/GenBank/DDBJ whole genome shotgun (WGS) entry which is preliminary data.</text>
</comment>
<sequence length="109" mass="12517">MVSTIQIKSSALQRLLKDKKLYKEELREHEDTVADLQGKLKIDESNEELQYTLKNAIKIKDETQRLILNVNGKVREVLQDLKEYVGSHPGESSDAIKKLIIEADKEARL</sequence>
<evidence type="ECO:0000256" key="3">
    <source>
        <dbReference type="RuleBase" id="RU364030"/>
    </source>
</evidence>
<keyword evidence="2 3" id="KW-0143">Chaperone</keyword>
<evidence type="ECO:0000313" key="4">
    <source>
        <dbReference type="EMBL" id="KAH3663283.1"/>
    </source>
</evidence>
<dbReference type="GO" id="GO:0048487">
    <property type="term" value="F:beta-tubulin binding"/>
    <property type="evidence" value="ECO:0007669"/>
    <property type="project" value="InterPro"/>
</dbReference>
<dbReference type="EMBL" id="JAEUBD010001266">
    <property type="protein sequence ID" value="KAH3663283.1"/>
    <property type="molecule type" value="Genomic_DNA"/>
</dbReference>
<reference evidence="4" key="1">
    <citation type="journal article" date="2021" name="Open Biol.">
        <title>Shared evolutionary footprints suggest mitochondrial oxidative damage underlies multiple complex I losses in fungi.</title>
        <authorList>
            <person name="Schikora-Tamarit M.A."/>
            <person name="Marcet-Houben M."/>
            <person name="Nosek J."/>
            <person name="Gabaldon T."/>
        </authorList>
    </citation>
    <scope>NUCLEOTIDE SEQUENCE</scope>
    <source>
        <strain evidence="4">NCAIM Y.01608</strain>
    </source>
</reference>